<dbReference type="InterPro" id="IPR050109">
    <property type="entry name" value="HTH-type_TetR-like_transc_reg"/>
</dbReference>
<dbReference type="PANTHER" id="PTHR30055">
    <property type="entry name" value="HTH-TYPE TRANSCRIPTIONAL REGULATOR RUTR"/>
    <property type="match status" value="1"/>
</dbReference>
<dbReference type="Pfam" id="PF00440">
    <property type="entry name" value="TetR_N"/>
    <property type="match status" value="1"/>
</dbReference>
<comment type="caution">
    <text evidence="6">The sequence shown here is derived from an EMBL/GenBank/DDBJ whole genome shotgun (WGS) entry which is preliminary data.</text>
</comment>
<dbReference type="InterPro" id="IPR039536">
    <property type="entry name" value="TetR_C_Proteobacteria"/>
</dbReference>
<organism evidence="6 7">
    <name type="scientific">Nocardia gamkensis</name>
    <dbReference type="NCBI Taxonomy" id="352869"/>
    <lineage>
        <taxon>Bacteria</taxon>
        <taxon>Bacillati</taxon>
        <taxon>Actinomycetota</taxon>
        <taxon>Actinomycetes</taxon>
        <taxon>Mycobacteriales</taxon>
        <taxon>Nocardiaceae</taxon>
        <taxon>Nocardia</taxon>
    </lineage>
</organism>
<evidence type="ECO:0000256" key="3">
    <source>
        <dbReference type="ARBA" id="ARBA00023163"/>
    </source>
</evidence>
<evidence type="ECO:0000256" key="4">
    <source>
        <dbReference type="PROSITE-ProRule" id="PRU00335"/>
    </source>
</evidence>
<evidence type="ECO:0000313" key="7">
    <source>
        <dbReference type="Proteomes" id="UP000540698"/>
    </source>
</evidence>
<evidence type="ECO:0000259" key="5">
    <source>
        <dbReference type="PROSITE" id="PS50977"/>
    </source>
</evidence>
<sequence length="215" mass="23193">MTSLDVAVVRQLRPEKRASILRGAHAVFCRDGYTRASIDAIARESAVSTRTIYKHFTDKKQLFTAVIIDSAERARASRCAAIEHHLSDVVDIEVALIALGRTFVVGGDEDHFTLVRQIRAEADHIPGAVLDAWLDAGPRTVHAALAQRFSDLAVRGLLDLEDPERAAAHFVLLAAGEANNRTFWGAIDAAPGAIDASVTSGVRAFLRAYRAGPAS</sequence>
<proteinExistence type="predicted"/>
<dbReference type="FunFam" id="1.10.10.60:FF:000141">
    <property type="entry name" value="TetR family transcriptional regulator"/>
    <property type="match status" value="1"/>
</dbReference>
<dbReference type="GO" id="GO:0000976">
    <property type="term" value="F:transcription cis-regulatory region binding"/>
    <property type="evidence" value="ECO:0007669"/>
    <property type="project" value="TreeGrafter"/>
</dbReference>
<reference evidence="6 7" key="1">
    <citation type="submission" date="2020-04" db="EMBL/GenBank/DDBJ databases">
        <title>MicrobeNet Type strains.</title>
        <authorList>
            <person name="Nicholson A.C."/>
        </authorList>
    </citation>
    <scope>NUCLEOTIDE SEQUENCE [LARGE SCALE GENOMIC DNA]</scope>
    <source>
        <strain evidence="6 7">DSM 44956</strain>
    </source>
</reference>
<keyword evidence="2 4" id="KW-0238">DNA-binding</keyword>
<gene>
    <name evidence="6" type="ORF">HGB38_06555</name>
</gene>
<keyword evidence="3" id="KW-0804">Transcription</keyword>
<dbReference type="PROSITE" id="PS01081">
    <property type="entry name" value="HTH_TETR_1"/>
    <property type="match status" value="1"/>
</dbReference>
<feature type="domain" description="HTH tetR-type" evidence="5">
    <location>
        <begin position="14"/>
        <end position="74"/>
    </location>
</feature>
<dbReference type="AlphaFoldDB" id="A0A7X6L113"/>
<feature type="DNA-binding region" description="H-T-H motif" evidence="4">
    <location>
        <begin position="37"/>
        <end position="56"/>
    </location>
</feature>
<keyword evidence="1" id="KW-0805">Transcription regulation</keyword>
<protein>
    <submittedName>
        <fullName evidence="6">TetR/AcrR family transcriptional regulator</fullName>
    </submittedName>
</protein>
<dbReference type="InterPro" id="IPR009057">
    <property type="entry name" value="Homeodomain-like_sf"/>
</dbReference>
<evidence type="ECO:0000256" key="2">
    <source>
        <dbReference type="ARBA" id="ARBA00023125"/>
    </source>
</evidence>
<name>A0A7X6L113_9NOCA</name>
<dbReference type="InterPro" id="IPR001647">
    <property type="entry name" value="HTH_TetR"/>
</dbReference>
<dbReference type="PRINTS" id="PR00455">
    <property type="entry name" value="HTHTETR"/>
</dbReference>
<accession>A0A7X6L113</accession>
<dbReference type="PANTHER" id="PTHR30055:SF146">
    <property type="entry name" value="HTH-TYPE TRANSCRIPTIONAL DUAL REGULATOR CECR"/>
    <property type="match status" value="1"/>
</dbReference>
<dbReference type="Pfam" id="PF14246">
    <property type="entry name" value="TetR_C_7"/>
    <property type="match status" value="1"/>
</dbReference>
<dbReference type="PROSITE" id="PS50977">
    <property type="entry name" value="HTH_TETR_2"/>
    <property type="match status" value="1"/>
</dbReference>
<dbReference type="SUPFAM" id="SSF46689">
    <property type="entry name" value="Homeodomain-like"/>
    <property type="match status" value="1"/>
</dbReference>
<dbReference type="Gene3D" id="1.10.357.10">
    <property type="entry name" value="Tetracycline Repressor, domain 2"/>
    <property type="match status" value="1"/>
</dbReference>
<keyword evidence="7" id="KW-1185">Reference proteome</keyword>
<evidence type="ECO:0000256" key="1">
    <source>
        <dbReference type="ARBA" id="ARBA00023015"/>
    </source>
</evidence>
<dbReference type="GO" id="GO:0003700">
    <property type="term" value="F:DNA-binding transcription factor activity"/>
    <property type="evidence" value="ECO:0007669"/>
    <property type="project" value="TreeGrafter"/>
</dbReference>
<evidence type="ECO:0000313" key="6">
    <source>
        <dbReference type="EMBL" id="NKY25887.1"/>
    </source>
</evidence>
<dbReference type="GO" id="GO:0045892">
    <property type="term" value="P:negative regulation of DNA-templated transcription"/>
    <property type="evidence" value="ECO:0007669"/>
    <property type="project" value="UniProtKB-ARBA"/>
</dbReference>
<dbReference type="Proteomes" id="UP000540698">
    <property type="component" value="Unassembled WGS sequence"/>
</dbReference>
<dbReference type="InterPro" id="IPR023772">
    <property type="entry name" value="DNA-bd_HTH_TetR-type_CS"/>
</dbReference>
<dbReference type="EMBL" id="JAAXOS010000003">
    <property type="protein sequence ID" value="NKY25887.1"/>
    <property type="molecule type" value="Genomic_DNA"/>
</dbReference>